<evidence type="ECO:0000259" key="2">
    <source>
        <dbReference type="Pfam" id="PF01571"/>
    </source>
</evidence>
<feature type="domain" description="Aminomethyltransferase C-terminal" evidence="3">
    <location>
        <begin position="314"/>
        <end position="357"/>
    </location>
</feature>
<dbReference type="SUPFAM" id="SSF101790">
    <property type="entry name" value="Aminomethyltransferase beta-barrel domain"/>
    <property type="match status" value="1"/>
</dbReference>
<dbReference type="PANTHER" id="PTHR43757">
    <property type="entry name" value="AMINOMETHYLTRANSFERASE"/>
    <property type="match status" value="1"/>
</dbReference>
<comment type="caution">
    <text evidence="4">The sequence shown here is derived from an EMBL/GenBank/DDBJ whole genome shotgun (WGS) entry which is preliminary data.</text>
</comment>
<sequence length="391" mass="44072">MGDWSFLWQHRFTGPDALQLISDYTVNNFETFEIGQSKHAIHTNKDGKVIHEGVLTKFGEEDYMVHGRGGYWLSFNLDRGNYNAKVSQEDWFMFQVSGPNAIKVLQALTDSEKLLEAKYMHAVPVTIAGHDVYALRQGMSGEVGFELQGPKEFSEEVYQAVLDAGKPHGIRKMGGRIAMINHLEASYPTIATDYIPAIFDADMADYMDFFLSSMPSFAQPAYIAGSFDGQEPSDYYRSPIELGWAKVVTTQRRGYLGADALAAEKARPHRVLRTLVWHADDVADIQNSLLREGEHYDFMEMPRDQRGYMWADRVEINGQLVGTTTSRGYSYFFRKMLSLATVDVDHAEIGTEVTVVWGAPGHRQKSVRAMVQSAPYKQDRSRGDLHQSTAP</sequence>
<dbReference type="InterPro" id="IPR028896">
    <property type="entry name" value="GcvT/YgfZ/DmdA"/>
</dbReference>
<organism evidence="4 5">
    <name type="scientific">Citricoccus parietis</name>
    <dbReference type="NCBI Taxonomy" id="592307"/>
    <lineage>
        <taxon>Bacteria</taxon>
        <taxon>Bacillati</taxon>
        <taxon>Actinomycetota</taxon>
        <taxon>Actinomycetes</taxon>
        <taxon>Micrococcales</taxon>
        <taxon>Micrococcaceae</taxon>
        <taxon>Citricoccus</taxon>
    </lineage>
</organism>
<reference evidence="4 5" key="1">
    <citation type="submission" date="2024-09" db="EMBL/GenBank/DDBJ databases">
        <authorList>
            <person name="Sun Q."/>
            <person name="Mori K."/>
        </authorList>
    </citation>
    <scope>NUCLEOTIDE SEQUENCE [LARGE SCALE GENOMIC DNA]</scope>
    <source>
        <strain evidence="4 5">CCM 7609</strain>
    </source>
</reference>
<evidence type="ECO:0000259" key="3">
    <source>
        <dbReference type="Pfam" id="PF08669"/>
    </source>
</evidence>
<dbReference type="InterPro" id="IPR006222">
    <property type="entry name" value="GCVT_N"/>
</dbReference>
<dbReference type="EMBL" id="JBHMFI010000001">
    <property type="protein sequence ID" value="MFB9071631.1"/>
    <property type="molecule type" value="Genomic_DNA"/>
</dbReference>
<dbReference type="PANTHER" id="PTHR43757:SF2">
    <property type="entry name" value="AMINOMETHYLTRANSFERASE, MITOCHONDRIAL"/>
    <property type="match status" value="1"/>
</dbReference>
<dbReference type="SUPFAM" id="SSF103025">
    <property type="entry name" value="Folate-binding domain"/>
    <property type="match status" value="1"/>
</dbReference>
<dbReference type="InterPro" id="IPR013977">
    <property type="entry name" value="GcvT_C"/>
</dbReference>
<feature type="region of interest" description="Disordered" evidence="1">
    <location>
        <begin position="371"/>
        <end position="391"/>
    </location>
</feature>
<dbReference type="Gene3D" id="3.30.1360.120">
    <property type="entry name" value="Probable tRNA modification gtpase trme, domain 1"/>
    <property type="match status" value="1"/>
</dbReference>
<name>A0ABV5FY67_9MICC</name>
<evidence type="ECO:0000313" key="5">
    <source>
        <dbReference type="Proteomes" id="UP001589575"/>
    </source>
</evidence>
<dbReference type="Pfam" id="PF08669">
    <property type="entry name" value="GCV_T_C"/>
    <property type="match status" value="1"/>
</dbReference>
<protein>
    <submittedName>
        <fullName evidence="4">Glycine cleavage T C-terminal barrel domain-containing protein</fullName>
    </submittedName>
</protein>
<proteinExistence type="predicted"/>
<accession>A0ABV5FY67</accession>
<evidence type="ECO:0000313" key="4">
    <source>
        <dbReference type="EMBL" id="MFB9071631.1"/>
    </source>
</evidence>
<dbReference type="PIRSF" id="PIRSF006487">
    <property type="entry name" value="GcvT"/>
    <property type="match status" value="1"/>
</dbReference>
<gene>
    <name evidence="4" type="ORF">ACFFX0_10625</name>
</gene>
<dbReference type="Pfam" id="PF01571">
    <property type="entry name" value="GCV_T"/>
    <property type="match status" value="1"/>
</dbReference>
<dbReference type="Proteomes" id="UP001589575">
    <property type="component" value="Unassembled WGS sequence"/>
</dbReference>
<dbReference type="InterPro" id="IPR027266">
    <property type="entry name" value="TrmE/GcvT-like"/>
</dbReference>
<keyword evidence="5" id="KW-1185">Reference proteome</keyword>
<feature type="domain" description="GCVT N-terminal" evidence="2">
    <location>
        <begin position="3"/>
        <end position="196"/>
    </location>
</feature>
<dbReference type="InterPro" id="IPR029043">
    <property type="entry name" value="GcvT/YgfZ_C"/>
</dbReference>
<evidence type="ECO:0000256" key="1">
    <source>
        <dbReference type="SAM" id="MobiDB-lite"/>
    </source>
</evidence>